<feature type="transmembrane region" description="Helical" evidence="1">
    <location>
        <begin position="33"/>
        <end position="52"/>
    </location>
</feature>
<evidence type="ECO:0000313" key="2">
    <source>
        <dbReference type="EMBL" id="MDF4194766.1"/>
    </source>
</evidence>
<dbReference type="Proteomes" id="UP001222377">
    <property type="component" value="Unassembled WGS sequence"/>
</dbReference>
<keyword evidence="1" id="KW-0812">Transmembrane</keyword>
<reference evidence="2" key="1">
    <citation type="submission" date="2023-02" db="EMBL/GenBank/DDBJ databases">
        <title>Draft Whole-Genome Sequences of Bacillus Strains of Potential Probiotic for Poultry.</title>
        <authorList>
            <person name="Ma L.M."/>
            <person name="Lopez-Guerra N."/>
            <person name="Zhang G."/>
        </authorList>
    </citation>
    <scope>NUCLEOTIDE SEQUENCE</scope>
    <source>
        <strain evidence="2">OSU1013-24</strain>
    </source>
</reference>
<protein>
    <submittedName>
        <fullName evidence="2">Uncharacterized protein</fullName>
    </submittedName>
</protein>
<evidence type="ECO:0000256" key="1">
    <source>
        <dbReference type="SAM" id="Phobius"/>
    </source>
</evidence>
<gene>
    <name evidence="2" type="ORF">PV946_13475</name>
</gene>
<keyword evidence="1" id="KW-0472">Membrane</keyword>
<feature type="transmembrane region" description="Helical" evidence="1">
    <location>
        <begin position="9"/>
        <end position="27"/>
    </location>
</feature>
<proteinExistence type="predicted"/>
<dbReference type="RefSeq" id="WP_185855140.1">
    <property type="nucleotide sequence ID" value="NZ_JAAOIT010000538.1"/>
</dbReference>
<keyword evidence="1" id="KW-1133">Transmembrane helix</keyword>
<accession>A0AAP3YGI8</accession>
<sequence>MSEKKYESIHWFASVLALLLIILNSFFIKIEGVTVGIAIVYIVIMGIVRSTWKKA</sequence>
<dbReference type="AlphaFoldDB" id="A0AAP3YGI8"/>
<dbReference type="EMBL" id="JARKHX010000004">
    <property type="protein sequence ID" value="MDF4194766.1"/>
    <property type="molecule type" value="Genomic_DNA"/>
</dbReference>
<evidence type="ECO:0000313" key="3">
    <source>
        <dbReference type="Proteomes" id="UP001222377"/>
    </source>
</evidence>
<name>A0AAP3YGI8_BACAM</name>
<comment type="caution">
    <text evidence="2">The sequence shown here is derived from an EMBL/GenBank/DDBJ whole genome shotgun (WGS) entry which is preliminary data.</text>
</comment>
<organism evidence="2 3">
    <name type="scientific">Bacillus amyloliquefaciens</name>
    <name type="common">Bacillus velezensis</name>
    <dbReference type="NCBI Taxonomy" id="1390"/>
    <lineage>
        <taxon>Bacteria</taxon>
        <taxon>Bacillati</taxon>
        <taxon>Bacillota</taxon>
        <taxon>Bacilli</taxon>
        <taxon>Bacillales</taxon>
        <taxon>Bacillaceae</taxon>
        <taxon>Bacillus</taxon>
        <taxon>Bacillus amyloliquefaciens group</taxon>
    </lineage>
</organism>